<evidence type="ECO:0000313" key="2">
    <source>
        <dbReference type="Proteomes" id="UP001500393"/>
    </source>
</evidence>
<organism evidence="1 2">
    <name type="scientific">Kribbella sancticallisti</name>
    <dbReference type="NCBI Taxonomy" id="460087"/>
    <lineage>
        <taxon>Bacteria</taxon>
        <taxon>Bacillati</taxon>
        <taxon>Actinomycetota</taxon>
        <taxon>Actinomycetes</taxon>
        <taxon>Propionibacteriales</taxon>
        <taxon>Kribbellaceae</taxon>
        <taxon>Kribbella</taxon>
    </lineage>
</organism>
<evidence type="ECO:0000313" key="1">
    <source>
        <dbReference type="EMBL" id="GAA1561263.1"/>
    </source>
</evidence>
<name>A0ABN2CPZ0_9ACTN</name>
<sequence length="184" mass="19111">MFALSSSHCPAFPYAAGSAPRLTQYAPDLLQLVRGTEPVRIARAELAIVMFAFGRIVWLIRCRPAAKQTVEPAGWELTTDWAFWPGLITTPLQGPATAGPASLSPTAGSAGLVVVVVVGSDLVAVLVGVLLADDVGPVVGGLVETVPGAWVGFTVGSLEGRTAEPDGPFWAASRDLSADAAFLW</sequence>
<dbReference type="Proteomes" id="UP001500393">
    <property type="component" value="Unassembled WGS sequence"/>
</dbReference>
<dbReference type="EMBL" id="BAAAOS010000010">
    <property type="protein sequence ID" value="GAA1561263.1"/>
    <property type="molecule type" value="Genomic_DNA"/>
</dbReference>
<comment type="caution">
    <text evidence="1">The sequence shown here is derived from an EMBL/GenBank/DDBJ whole genome shotgun (WGS) entry which is preliminary data.</text>
</comment>
<accession>A0ABN2CPZ0</accession>
<proteinExistence type="predicted"/>
<keyword evidence="2" id="KW-1185">Reference proteome</keyword>
<protein>
    <submittedName>
        <fullName evidence="1">Uncharacterized protein</fullName>
    </submittedName>
</protein>
<gene>
    <name evidence="1" type="ORF">GCM10009789_13140</name>
</gene>
<reference evidence="1 2" key="1">
    <citation type="journal article" date="2019" name="Int. J. Syst. Evol. Microbiol.">
        <title>The Global Catalogue of Microorganisms (GCM) 10K type strain sequencing project: providing services to taxonomists for standard genome sequencing and annotation.</title>
        <authorList>
            <consortium name="The Broad Institute Genomics Platform"/>
            <consortium name="The Broad Institute Genome Sequencing Center for Infectious Disease"/>
            <person name="Wu L."/>
            <person name="Ma J."/>
        </authorList>
    </citation>
    <scope>NUCLEOTIDE SEQUENCE [LARGE SCALE GENOMIC DNA]</scope>
    <source>
        <strain evidence="1 2">JCM 14969</strain>
    </source>
</reference>